<keyword evidence="1" id="KW-0812">Transmembrane</keyword>
<evidence type="ECO:0000256" key="1">
    <source>
        <dbReference type="SAM" id="Phobius"/>
    </source>
</evidence>
<reference evidence="2 3" key="1">
    <citation type="submission" date="2021-06" db="EMBL/GenBank/DDBJ databases">
        <title>A haploid diamondback moth (Plutella xylostella L.) genome assembly resolves 31 chromosomes and identifies a diamide resistance mutation.</title>
        <authorList>
            <person name="Ward C.M."/>
            <person name="Perry K.D."/>
            <person name="Baker G."/>
            <person name="Powis K."/>
            <person name="Heckel D.G."/>
            <person name="Baxter S.W."/>
        </authorList>
    </citation>
    <scope>NUCLEOTIDE SEQUENCE [LARGE SCALE GENOMIC DNA]</scope>
    <source>
        <strain evidence="2 3">LV</strain>
        <tissue evidence="2">Single pupa</tissue>
    </source>
</reference>
<comment type="caution">
    <text evidence="2">The sequence shown here is derived from an EMBL/GenBank/DDBJ whole genome shotgun (WGS) entry which is preliminary data.</text>
</comment>
<feature type="transmembrane region" description="Helical" evidence="1">
    <location>
        <begin position="16"/>
        <end position="39"/>
    </location>
</feature>
<gene>
    <name evidence="2" type="ORF">JYU34_014660</name>
</gene>
<organism evidence="2 3">
    <name type="scientific">Plutella xylostella</name>
    <name type="common">Diamondback moth</name>
    <name type="synonym">Plutella maculipennis</name>
    <dbReference type="NCBI Taxonomy" id="51655"/>
    <lineage>
        <taxon>Eukaryota</taxon>
        <taxon>Metazoa</taxon>
        <taxon>Ecdysozoa</taxon>
        <taxon>Arthropoda</taxon>
        <taxon>Hexapoda</taxon>
        <taxon>Insecta</taxon>
        <taxon>Pterygota</taxon>
        <taxon>Neoptera</taxon>
        <taxon>Endopterygota</taxon>
        <taxon>Lepidoptera</taxon>
        <taxon>Glossata</taxon>
        <taxon>Ditrysia</taxon>
        <taxon>Yponomeutoidea</taxon>
        <taxon>Plutellidae</taxon>
        <taxon>Plutella</taxon>
    </lineage>
</organism>
<accession>A0ABQ7Q9B0</accession>
<dbReference type="SUPFAM" id="SSF48371">
    <property type="entry name" value="ARM repeat"/>
    <property type="match status" value="1"/>
</dbReference>
<evidence type="ECO:0000313" key="3">
    <source>
        <dbReference type="Proteomes" id="UP000823941"/>
    </source>
</evidence>
<dbReference type="EMBL" id="JAHIBW010000019">
    <property type="protein sequence ID" value="KAG7301685.1"/>
    <property type="molecule type" value="Genomic_DNA"/>
</dbReference>
<keyword evidence="1" id="KW-1133">Transmembrane helix</keyword>
<name>A0ABQ7Q9B0_PLUXY</name>
<dbReference type="Proteomes" id="UP000823941">
    <property type="component" value="Chromosome 19"/>
</dbReference>
<keyword evidence="1" id="KW-0472">Membrane</keyword>
<proteinExistence type="predicted"/>
<keyword evidence="3" id="KW-1185">Reference proteome</keyword>
<dbReference type="InterPro" id="IPR016024">
    <property type="entry name" value="ARM-type_fold"/>
</dbReference>
<evidence type="ECO:0000313" key="2">
    <source>
        <dbReference type="EMBL" id="KAG7301685.1"/>
    </source>
</evidence>
<sequence length="752" mass="84363">MGARASVDRGVDTRSFARSCLVAILLDMTLITLFGRVIVLEIEKKNSKSVLSCFRLLWREPRYFSEEHAAYSMTAVLRALAHYSNSALSHQSAYSAEQLLACLLNLAPRIANRKESILSSALVLQALVAYQPSGLRIRGTTASALTEVLAQWFALLMGSLNHSALVGDASDVSAMFYAVTCQLGMDVLRLIKHMRSDAPTADFVQSILVDEAETTALRESSSEMIQCIHKVIVELVDFTKENQSQMPSEEYGVFLKFLLGFLSAEESKHYPDFCDMLFGNGYLKMLPQVQIIRKDVAIRKVSTLVLGEILKVLAQKHLDIESDTDLDEERRVKDIHMGLMELQYGIERPQTLGLQLQQGRPYSLLIYIYFYCQSSDNPEEATAPLLPYLIEHILKLPRNFKPPKYIIKALWLVFAMATISNTSLESFKERILLEQATERFTGLLLPTPSVYYTHNPALLLWTFTSSRIVATVKVDVLSQWLQSEDSLPTELASEPVVWDLLLNVLVQSKSKEVQSNAVKCLHMCIEEGDEEVREQFAGSLWLMLPGVLSEALIDYECQTETNTCHLLELATTLVPTKVDEMLCVKIAVLLSTIFSKQREMSEDRAHYEYVSLKLALYLLGFSFNQNGNRVLTAYVQRAGFLPRVLTASTSADHRVACAALTLLSYIVHFFTKCQFQPTSILEVSTVSVVKSLRHDSSSERGAALLQLVYTVLNTHARAPLVMSYHVGDVGTGHAYVTLRALMFRVQMLCCKV</sequence>
<protein>
    <submittedName>
        <fullName evidence="2">Uncharacterized protein</fullName>
    </submittedName>
</protein>